<dbReference type="EMBL" id="VBSP01000056">
    <property type="protein sequence ID" value="TLQ39557.1"/>
    <property type="molecule type" value="Genomic_DNA"/>
</dbReference>
<keyword evidence="1" id="KW-0472">Membrane</keyword>
<organism evidence="2 3">
    <name type="scientific">Ruoffia tabacinasalis</name>
    <dbReference type="NCBI Taxonomy" id="87458"/>
    <lineage>
        <taxon>Bacteria</taxon>
        <taxon>Bacillati</taxon>
        <taxon>Bacillota</taxon>
        <taxon>Bacilli</taxon>
        <taxon>Lactobacillales</taxon>
        <taxon>Aerococcaceae</taxon>
        <taxon>Ruoffia</taxon>
    </lineage>
</organism>
<dbReference type="AlphaFoldDB" id="A0A5R9DUS3"/>
<name>A0A5R9DUS3_9LACT</name>
<keyword evidence="1" id="KW-0812">Transmembrane</keyword>
<keyword evidence="1" id="KW-1133">Transmembrane helix</keyword>
<evidence type="ECO:0000256" key="1">
    <source>
        <dbReference type="SAM" id="Phobius"/>
    </source>
</evidence>
<sequence length="250" mass="27416">MTKKLKILSLIILILAPALLLAYTKSKADAPIRATVPEAYEIYLSGGHNQVLERLDQYIDENAEGGEYVDDAGVTSAPFFVNMSEQQLQAKSDLEFQKAVTYDINQDFMFEPTAMVNIADRTVTVDGQVLAFTVDGEDSAGRPLYTLTSDSDVISDNNLSVLIRNGASLIEARNNAYWSRTWLAIAYFIGLFTIGVLILFNLDSLSTWTVGLYIKGAEPGPMIKIGFAVSAVALIIVGFMFMFITLTEIG</sequence>
<protein>
    <submittedName>
        <fullName evidence="2">Uncharacterized protein</fullName>
    </submittedName>
</protein>
<proteinExistence type="predicted"/>
<evidence type="ECO:0000313" key="3">
    <source>
        <dbReference type="Proteomes" id="UP000306420"/>
    </source>
</evidence>
<feature type="transmembrane region" description="Helical" evidence="1">
    <location>
        <begin position="182"/>
        <end position="202"/>
    </location>
</feature>
<evidence type="ECO:0000313" key="2">
    <source>
        <dbReference type="EMBL" id="TLQ39557.1"/>
    </source>
</evidence>
<reference evidence="2 3" key="1">
    <citation type="submission" date="2019-05" db="EMBL/GenBank/DDBJ databases">
        <title>The metagenome of a microbial culture collection derived from dairy environment covers the genomic content of the human microbiome.</title>
        <authorList>
            <person name="Roder T."/>
            <person name="Wuthrich D."/>
            <person name="Sattari Z."/>
            <person name="Von Ah U."/>
            <person name="Bar C."/>
            <person name="Ronchi F."/>
            <person name="Macpherson A.J."/>
            <person name="Ganal-Vonarburg S.C."/>
            <person name="Bruggmann R."/>
            <person name="Vergeres G."/>
        </authorList>
    </citation>
    <scope>NUCLEOTIDE SEQUENCE [LARGE SCALE GENOMIC DNA]</scope>
    <source>
        <strain evidence="2 3">FAM 24227</strain>
    </source>
</reference>
<dbReference type="Proteomes" id="UP000306420">
    <property type="component" value="Unassembled WGS sequence"/>
</dbReference>
<gene>
    <name evidence="2" type="ORF">FEZ33_10825</name>
</gene>
<dbReference type="RefSeq" id="WP_138405397.1">
    <property type="nucleotide sequence ID" value="NZ_VBSP01000056.1"/>
</dbReference>
<accession>A0A5R9DUS3</accession>
<comment type="caution">
    <text evidence="2">The sequence shown here is derived from an EMBL/GenBank/DDBJ whole genome shotgun (WGS) entry which is preliminary data.</text>
</comment>
<feature type="transmembrane region" description="Helical" evidence="1">
    <location>
        <begin position="223"/>
        <end position="244"/>
    </location>
</feature>